<dbReference type="EMBL" id="CP003620">
    <property type="protein sequence ID" value="AFZ12932.1"/>
    <property type="molecule type" value="Genomic_DNA"/>
</dbReference>
<gene>
    <name evidence="11" type="ORF">Cri9333_2054</name>
</gene>
<keyword evidence="7" id="KW-0233">DNA recombination</keyword>
<evidence type="ECO:0000256" key="4">
    <source>
        <dbReference type="ARBA" id="ARBA00022723"/>
    </source>
</evidence>
<feature type="domain" description="Cas12f1-like TNB" evidence="9">
    <location>
        <begin position="306"/>
        <end position="371"/>
    </location>
</feature>
<keyword evidence="5" id="KW-0862">Zinc</keyword>
<organism evidence="11 12">
    <name type="scientific">Crinalium epipsammum PCC 9333</name>
    <dbReference type="NCBI Taxonomy" id="1173022"/>
    <lineage>
        <taxon>Bacteria</taxon>
        <taxon>Bacillati</taxon>
        <taxon>Cyanobacteriota</taxon>
        <taxon>Cyanophyceae</taxon>
        <taxon>Gomontiellales</taxon>
        <taxon>Gomontiellaceae</taxon>
        <taxon>Crinalium</taxon>
    </lineage>
</organism>
<name>K9VZJ7_9CYAN</name>
<dbReference type="InterPro" id="IPR010095">
    <property type="entry name" value="Cas12f1-like_TNB"/>
</dbReference>
<dbReference type="PANTHER" id="PTHR30405">
    <property type="entry name" value="TRANSPOSASE"/>
    <property type="match status" value="1"/>
</dbReference>
<evidence type="ECO:0000313" key="11">
    <source>
        <dbReference type="EMBL" id="AFZ12932.1"/>
    </source>
</evidence>
<feature type="domain" description="Probable transposase IS891/IS1136/IS1341" evidence="8">
    <location>
        <begin position="186"/>
        <end position="292"/>
    </location>
</feature>
<dbReference type="Pfam" id="PF07282">
    <property type="entry name" value="Cas12f1-like_TNB"/>
    <property type="match status" value="1"/>
</dbReference>
<dbReference type="RefSeq" id="WP_015203048.1">
    <property type="nucleotide sequence ID" value="NC_019753.1"/>
</dbReference>
<sequence>MINLTYEYKLIPTQEHTATFEHYLEVCRKVWNYALRERKDWFNSRSCLVNACSIKGEYIIPANAQRPTYHSQANALTKAKKQLKELGTVHSQVLQQTLRTLETAFLSMWERGFGFPRFKKEGTMRSLVFPQMKNGDICGDTIRLPKIGVVKMRMSRPIPDGFDLKQVRVVRRASGWYVMLTLGCDVDVPEPPTTGQPLGIDVGLHNFAATSDGDLIPRSRFLKEKQRQLKLLQRRLKHKKRGSKNWKKLSRKIARLHETIHNCRKDFHFKLAHRLCDGHGMVFVEDLSFKALCRGMFAKHTLDAGFGQFLEILKWVCWKRGIHFEKVDPRGTSQTCSMCYTHTPKKLSDRIHCCENCGYQQDRDIVAAEVIMHRGLVAVGLMVASQVAWEGVLSGASGDTASLGKSRSTRKSHS</sequence>
<comment type="similarity">
    <text evidence="1">In the C-terminal section; belongs to the transposase 35 family.</text>
</comment>
<evidence type="ECO:0000256" key="6">
    <source>
        <dbReference type="ARBA" id="ARBA00023125"/>
    </source>
</evidence>
<keyword evidence="12" id="KW-1185">Reference proteome</keyword>
<evidence type="ECO:0000256" key="7">
    <source>
        <dbReference type="ARBA" id="ARBA00023172"/>
    </source>
</evidence>
<dbReference type="GO" id="GO:0003677">
    <property type="term" value="F:DNA binding"/>
    <property type="evidence" value="ECO:0007669"/>
    <property type="project" value="UniProtKB-KW"/>
</dbReference>
<dbReference type="Pfam" id="PF01385">
    <property type="entry name" value="OrfB_IS605"/>
    <property type="match status" value="1"/>
</dbReference>
<comment type="similarity">
    <text evidence="2">In the N-terminal section; belongs to the transposase 2 family.</text>
</comment>
<dbReference type="Proteomes" id="UP000010472">
    <property type="component" value="Chromosome"/>
</dbReference>
<evidence type="ECO:0000256" key="5">
    <source>
        <dbReference type="ARBA" id="ARBA00022833"/>
    </source>
</evidence>
<dbReference type="Pfam" id="PF12323">
    <property type="entry name" value="HTH_OrfB_IS605"/>
    <property type="match status" value="1"/>
</dbReference>
<keyword evidence="4" id="KW-0479">Metal-binding</keyword>
<dbReference type="GO" id="GO:0046872">
    <property type="term" value="F:metal ion binding"/>
    <property type="evidence" value="ECO:0007669"/>
    <property type="project" value="UniProtKB-KW"/>
</dbReference>
<dbReference type="NCBIfam" id="NF040570">
    <property type="entry name" value="guided_TnpB"/>
    <property type="match status" value="1"/>
</dbReference>
<keyword evidence="3" id="KW-0815">Transposition</keyword>
<evidence type="ECO:0000313" key="12">
    <source>
        <dbReference type="Proteomes" id="UP000010472"/>
    </source>
</evidence>
<dbReference type="OrthoDB" id="448372at2"/>
<evidence type="ECO:0000256" key="3">
    <source>
        <dbReference type="ARBA" id="ARBA00022578"/>
    </source>
</evidence>
<dbReference type="eggNOG" id="COG0675">
    <property type="taxonomic scope" value="Bacteria"/>
</dbReference>
<evidence type="ECO:0000259" key="9">
    <source>
        <dbReference type="Pfam" id="PF07282"/>
    </source>
</evidence>
<dbReference type="InterPro" id="IPR001959">
    <property type="entry name" value="Transposase"/>
</dbReference>
<dbReference type="GO" id="GO:0032196">
    <property type="term" value="P:transposition"/>
    <property type="evidence" value="ECO:0007669"/>
    <property type="project" value="UniProtKB-KW"/>
</dbReference>
<evidence type="ECO:0000259" key="8">
    <source>
        <dbReference type="Pfam" id="PF01385"/>
    </source>
</evidence>
<feature type="domain" description="Transposase putative helix-turn-helix" evidence="10">
    <location>
        <begin position="1"/>
        <end position="45"/>
    </location>
</feature>
<reference evidence="11 12" key="1">
    <citation type="submission" date="2012-06" db="EMBL/GenBank/DDBJ databases">
        <title>Finished chromosome of genome of Crinalium epipsammum PCC 9333.</title>
        <authorList>
            <consortium name="US DOE Joint Genome Institute"/>
            <person name="Gugger M."/>
            <person name="Coursin T."/>
            <person name="Rippka R."/>
            <person name="Tandeau De Marsac N."/>
            <person name="Huntemann M."/>
            <person name="Wei C.-L."/>
            <person name="Han J."/>
            <person name="Detter J.C."/>
            <person name="Han C."/>
            <person name="Tapia R."/>
            <person name="Davenport K."/>
            <person name="Daligault H."/>
            <person name="Erkkila T."/>
            <person name="Gu W."/>
            <person name="Munk A.C.C."/>
            <person name="Teshima H."/>
            <person name="Xu Y."/>
            <person name="Chain P."/>
            <person name="Chen A."/>
            <person name="Krypides N."/>
            <person name="Mavromatis K."/>
            <person name="Markowitz V."/>
            <person name="Szeto E."/>
            <person name="Ivanova N."/>
            <person name="Mikhailova N."/>
            <person name="Ovchinnikova G."/>
            <person name="Pagani I."/>
            <person name="Pati A."/>
            <person name="Goodwin L."/>
            <person name="Peters L."/>
            <person name="Pitluck S."/>
            <person name="Woyke T."/>
            <person name="Kerfeld C."/>
        </authorList>
    </citation>
    <scope>NUCLEOTIDE SEQUENCE [LARGE SCALE GENOMIC DNA]</scope>
    <source>
        <strain evidence="11 12">PCC 9333</strain>
    </source>
</reference>
<evidence type="ECO:0000256" key="2">
    <source>
        <dbReference type="ARBA" id="ARBA00011044"/>
    </source>
</evidence>
<dbReference type="KEGG" id="cep:Cri9333_2054"/>
<dbReference type="GO" id="GO:0006310">
    <property type="term" value="P:DNA recombination"/>
    <property type="evidence" value="ECO:0007669"/>
    <property type="project" value="UniProtKB-KW"/>
</dbReference>
<keyword evidence="6" id="KW-0238">DNA-binding</keyword>
<evidence type="ECO:0000259" key="10">
    <source>
        <dbReference type="Pfam" id="PF12323"/>
    </source>
</evidence>
<protein>
    <submittedName>
        <fullName evidence="11">Transposase IS891/IS1136/IS1341 family</fullName>
    </submittedName>
</protein>
<accession>K9VZJ7</accession>
<dbReference type="HOGENOM" id="CLU_032903_0_1_3"/>
<dbReference type="InterPro" id="IPR021027">
    <property type="entry name" value="Transposase_put_HTH"/>
</dbReference>
<proteinExistence type="inferred from homology"/>
<dbReference type="InterPro" id="IPR051399">
    <property type="entry name" value="RNA-guided_DNA_endo/Transpos"/>
</dbReference>
<dbReference type="PANTHER" id="PTHR30405:SF25">
    <property type="entry name" value="RNA-GUIDED DNA ENDONUCLEASE INSQ-RELATED"/>
    <property type="match status" value="1"/>
</dbReference>
<dbReference type="AlphaFoldDB" id="K9VZJ7"/>
<evidence type="ECO:0000256" key="1">
    <source>
        <dbReference type="ARBA" id="ARBA00008761"/>
    </source>
</evidence>